<feature type="signal peptide" evidence="2">
    <location>
        <begin position="1"/>
        <end position="27"/>
    </location>
</feature>
<evidence type="ECO:0000313" key="3">
    <source>
        <dbReference type="EMBL" id="KAF2837566.1"/>
    </source>
</evidence>
<sequence length="327" mass="36350">MSLLRLCPNPNAIALPLLIFFSSKTLANPLGKELPRGLDDLLPSRNTTAGVAGEVQCYALPYGGIGIVSHLLTYWAIIWIGFGRSPLWPLHKLTHSSFDIGLAMGTIITTIPLASVSMWRCRIRWEFILIAVWKLTFSITQSTITIHRAWILRRENGPHTQERSTDGVRLVSYHSGWHSEYSQTTTSLVQGHPQRTPLYWLFLYLCGTIVGMVGLLSIVREAFPSNEGVRDLSYSFGIAIVVISGAVGAYFYKRHGEGNKQEEKSAFSSTFGGVFKAFVVCFGTFSALYSDLILASIADNWGGFPSQDKAALYWAWFVAKRLPLLSH</sequence>
<feature type="transmembrane region" description="Helical" evidence="1">
    <location>
        <begin position="198"/>
        <end position="220"/>
    </location>
</feature>
<comment type="caution">
    <text evidence="3">The sequence shown here is derived from an EMBL/GenBank/DDBJ whole genome shotgun (WGS) entry which is preliminary data.</text>
</comment>
<dbReference type="OrthoDB" id="2396694at2759"/>
<keyword evidence="4" id="KW-1185">Reference proteome</keyword>
<feature type="transmembrane region" description="Helical" evidence="1">
    <location>
        <begin position="100"/>
        <end position="119"/>
    </location>
</feature>
<protein>
    <submittedName>
        <fullName evidence="3">Uncharacterized protein</fullName>
    </submittedName>
</protein>
<feature type="transmembrane region" description="Helical" evidence="1">
    <location>
        <begin position="232"/>
        <end position="252"/>
    </location>
</feature>
<dbReference type="Proteomes" id="UP000799429">
    <property type="component" value="Unassembled WGS sequence"/>
</dbReference>
<evidence type="ECO:0000313" key="4">
    <source>
        <dbReference type="Proteomes" id="UP000799429"/>
    </source>
</evidence>
<gene>
    <name evidence="3" type="ORF">M501DRAFT_937417</name>
</gene>
<feature type="transmembrane region" description="Helical" evidence="1">
    <location>
        <begin position="59"/>
        <end position="80"/>
    </location>
</feature>
<feature type="chain" id="PRO_5040442031" evidence="2">
    <location>
        <begin position="28"/>
        <end position="327"/>
    </location>
</feature>
<accession>A0A9P4VLH9</accession>
<keyword evidence="1" id="KW-0812">Transmembrane</keyword>
<keyword evidence="1" id="KW-1133">Transmembrane helix</keyword>
<evidence type="ECO:0000256" key="2">
    <source>
        <dbReference type="SAM" id="SignalP"/>
    </source>
</evidence>
<reference evidence="3" key="1">
    <citation type="journal article" date="2020" name="Stud. Mycol.">
        <title>101 Dothideomycetes genomes: a test case for predicting lifestyles and emergence of pathogens.</title>
        <authorList>
            <person name="Haridas S."/>
            <person name="Albert R."/>
            <person name="Binder M."/>
            <person name="Bloem J."/>
            <person name="Labutti K."/>
            <person name="Salamov A."/>
            <person name="Andreopoulos B."/>
            <person name="Baker S."/>
            <person name="Barry K."/>
            <person name="Bills G."/>
            <person name="Bluhm B."/>
            <person name="Cannon C."/>
            <person name="Castanera R."/>
            <person name="Culley D."/>
            <person name="Daum C."/>
            <person name="Ezra D."/>
            <person name="Gonzalez J."/>
            <person name="Henrissat B."/>
            <person name="Kuo A."/>
            <person name="Liang C."/>
            <person name="Lipzen A."/>
            <person name="Lutzoni F."/>
            <person name="Magnuson J."/>
            <person name="Mondo S."/>
            <person name="Nolan M."/>
            <person name="Ohm R."/>
            <person name="Pangilinan J."/>
            <person name="Park H.-J."/>
            <person name="Ramirez L."/>
            <person name="Alfaro M."/>
            <person name="Sun H."/>
            <person name="Tritt A."/>
            <person name="Yoshinaga Y."/>
            <person name="Zwiers L.-H."/>
            <person name="Turgeon B."/>
            <person name="Goodwin S."/>
            <person name="Spatafora J."/>
            <person name="Crous P."/>
            <person name="Grigoriev I."/>
        </authorList>
    </citation>
    <scope>NUCLEOTIDE SEQUENCE</scope>
    <source>
        <strain evidence="3">CBS 101060</strain>
    </source>
</reference>
<name>A0A9P4VLH9_9PEZI</name>
<dbReference type="EMBL" id="MU006099">
    <property type="protein sequence ID" value="KAF2837566.1"/>
    <property type="molecule type" value="Genomic_DNA"/>
</dbReference>
<organism evidence="3 4">
    <name type="scientific">Patellaria atrata CBS 101060</name>
    <dbReference type="NCBI Taxonomy" id="1346257"/>
    <lineage>
        <taxon>Eukaryota</taxon>
        <taxon>Fungi</taxon>
        <taxon>Dikarya</taxon>
        <taxon>Ascomycota</taxon>
        <taxon>Pezizomycotina</taxon>
        <taxon>Dothideomycetes</taxon>
        <taxon>Dothideomycetes incertae sedis</taxon>
        <taxon>Patellariales</taxon>
        <taxon>Patellariaceae</taxon>
        <taxon>Patellaria</taxon>
    </lineage>
</organism>
<keyword evidence="1" id="KW-0472">Membrane</keyword>
<evidence type="ECO:0000256" key="1">
    <source>
        <dbReference type="SAM" id="Phobius"/>
    </source>
</evidence>
<proteinExistence type="predicted"/>
<feature type="transmembrane region" description="Helical" evidence="1">
    <location>
        <begin position="273"/>
        <end position="298"/>
    </location>
</feature>
<keyword evidence="2" id="KW-0732">Signal</keyword>
<dbReference type="AlphaFoldDB" id="A0A9P4VLH9"/>